<name>A0A1X7V4P1_AMPQE</name>
<evidence type="ECO:0000313" key="2">
    <source>
        <dbReference type="EnsemblMetazoa" id="Aqu2.1.34941_001"/>
    </source>
</evidence>
<sequence>MLSGASHFAAIFGIPLIATLTYALLTVSIMTITYCMYAWRGGQRNRGEEQQDGEIVELNLTSPSPILQMHEDRTPTLRRNRSSPESVDQQVASRHNIISCRRHEAGREAEYDINQESGAVYIVPINNSCTYATVAEDHRVPTQAVNANTSTTGSNTRENTLYLTML</sequence>
<protein>
    <submittedName>
        <fullName evidence="2">Uncharacterized protein</fullName>
    </submittedName>
</protein>
<organism evidence="2">
    <name type="scientific">Amphimedon queenslandica</name>
    <name type="common">Sponge</name>
    <dbReference type="NCBI Taxonomy" id="400682"/>
    <lineage>
        <taxon>Eukaryota</taxon>
        <taxon>Metazoa</taxon>
        <taxon>Porifera</taxon>
        <taxon>Demospongiae</taxon>
        <taxon>Heteroscleromorpha</taxon>
        <taxon>Haplosclerida</taxon>
        <taxon>Niphatidae</taxon>
        <taxon>Amphimedon</taxon>
    </lineage>
</organism>
<dbReference type="AlphaFoldDB" id="A0A1X7V4P1"/>
<dbReference type="EnsemblMetazoa" id="Aqu2.1.34941_001">
    <property type="protein sequence ID" value="Aqu2.1.34941_001"/>
    <property type="gene ID" value="Aqu2.1.34941"/>
</dbReference>
<feature type="transmembrane region" description="Helical" evidence="1">
    <location>
        <begin position="12"/>
        <end position="37"/>
    </location>
</feature>
<accession>A0A1X7V4P1</accession>
<evidence type="ECO:0000256" key="1">
    <source>
        <dbReference type="SAM" id="Phobius"/>
    </source>
</evidence>
<keyword evidence="1" id="KW-0472">Membrane</keyword>
<proteinExistence type="predicted"/>
<keyword evidence="1" id="KW-1133">Transmembrane helix</keyword>
<dbReference type="InParanoid" id="A0A1X7V4P1"/>
<reference evidence="2" key="1">
    <citation type="submission" date="2017-05" db="UniProtKB">
        <authorList>
            <consortium name="EnsemblMetazoa"/>
        </authorList>
    </citation>
    <scope>IDENTIFICATION</scope>
</reference>
<keyword evidence="1" id="KW-0812">Transmembrane</keyword>